<keyword evidence="6" id="KW-0411">Iron-sulfur</keyword>
<dbReference type="Proteomes" id="UP000244162">
    <property type="component" value="Unassembled WGS sequence"/>
</dbReference>
<evidence type="ECO:0000313" key="10">
    <source>
        <dbReference type="Proteomes" id="UP000244162"/>
    </source>
</evidence>
<dbReference type="InterPro" id="IPR048037">
    <property type="entry name" value="DmmA-like_C"/>
</dbReference>
<evidence type="ECO:0000259" key="8">
    <source>
        <dbReference type="Pfam" id="PF22290"/>
    </source>
</evidence>
<feature type="domain" description="Dimethylamine monooxygenase subunit DmmA-like C-terminal" evidence="7">
    <location>
        <begin position="132"/>
        <end position="175"/>
    </location>
</feature>
<organism evidence="9 10">
    <name type="scientific">Sphingomonas oleivorans</name>
    <dbReference type="NCBI Taxonomy" id="1735121"/>
    <lineage>
        <taxon>Bacteria</taxon>
        <taxon>Pseudomonadati</taxon>
        <taxon>Pseudomonadota</taxon>
        <taxon>Alphaproteobacteria</taxon>
        <taxon>Sphingomonadales</taxon>
        <taxon>Sphingomonadaceae</taxon>
        <taxon>Sphingomonas</taxon>
    </lineage>
</organism>
<dbReference type="Pfam" id="PF22290">
    <property type="entry name" value="DmmA-like_N"/>
    <property type="match status" value="1"/>
</dbReference>
<sequence length="193" mass="21040">MNDQGIKSRPAYAPLARDPVGRTHLLVADSMAIPHAAFAPGTSLGDYDECWTVEGHSRAIPSAMPDARMHGFRSASHLLIALRRRLAMEYMGFRLYAIGTEAFLWDVAAAAEAAGMGKEEYALFHAGSGARRVLCVHCRTLNQGVTTNLVACGGCGAALFVRDHFSRRLNAYMGVQVDAEMPGERPDVEEIYR</sequence>
<dbReference type="GO" id="GO:0016491">
    <property type="term" value="F:oxidoreductase activity"/>
    <property type="evidence" value="ECO:0007669"/>
    <property type="project" value="UniProtKB-KW"/>
</dbReference>
<dbReference type="AlphaFoldDB" id="A0A2T5G338"/>
<accession>A0A2T5G338</accession>
<proteinExistence type="predicted"/>
<gene>
    <name evidence="9" type="ORF">CLG96_00755</name>
</gene>
<keyword evidence="3" id="KW-0479">Metal-binding</keyword>
<keyword evidence="2" id="KW-0001">2Fe-2S</keyword>
<keyword evidence="4" id="KW-0560">Oxidoreductase</keyword>
<evidence type="ECO:0000256" key="1">
    <source>
        <dbReference type="ARBA" id="ARBA00022630"/>
    </source>
</evidence>
<evidence type="ECO:0000313" key="9">
    <source>
        <dbReference type="EMBL" id="PTQ13521.1"/>
    </source>
</evidence>
<dbReference type="GO" id="GO:0051537">
    <property type="term" value="F:2 iron, 2 sulfur cluster binding"/>
    <property type="evidence" value="ECO:0007669"/>
    <property type="project" value="UniProtKB-KW"/>
</dbReference>
<evidence type="ECO:0000256" key="5">
    <source>
        <dbReference type="ARBA" id="ARBA00023004"/>
    </source>
</evidence>
<keyword evidence="10" id="KW-1185">Reference proteome</keyword>
<keyword evidence="5" id="KW-0408">Iron</keyword>
<evidence type="ECO:0000256" key="4">
    <source>
        <dbReference type="ARBA" id="ARBA00023002"/>
    </source>
</evidence>
<evidence type="ECO:0000256" key="2">
    <source>
        <dbReference type="ARBA" id="ARBA00022714"/>
    </source>
</evidence>
<dbReference type="EMBL" id="NWBU01000004">
    <property type="protein sequence ID" value="PTQ13521.1"/>
    <property type="molecule type" value="Genomic_DNA"/>
</dbReference>
<name>A0A2T5G338_9SPHN</name>
<evidence type="ECO:0000256" key="6">
    <source>
        <dbReference type="ARBA" id="ARBA00023014"/>
    </source>
</evidence>
<evidence type="ECO:0000259" key="7">
    <source>
        <dbReference type="Pfam" id="PF22289"/>
    </source>
</evidence>
<dbReference type="RefSeq" id="WP_107966753.1">
    <property type="nucleotide sequence ID" value="NZ_NWBU01000004.1"/>
</dbReference>
<protein>
    <submittedName>
        <fullName evidence="9">Uncharacterized protein</fullName>
    </submittedName>
</protein>
<dbReference type="NCBIfam" id="NF041259">
    <property type="entry name" value="mono_DmmA_fam"/>
    <property type="match status" value="1"/>
</dbReference>
<dbReference type="OrthoDB" id="6955242at2"/>
<dbReference type="InterPro" id="IPR054582">
    <property type="entry name" value="DmmA-like_N"/>
</dbReference>
<comment type="caution">
    <text evidence="9">The sequence shown here is derived from an EMBL/GenBank/DDBJ whole genome shotgun (WGS) entry which is preliminary data.</text>
</comment>
<evidence type="ECO:0000256" key="3">
    <source>
        <dbReference type="ARBA" id="ARBA00022723"/>
    </source>
</evidence>
<dbReference type="Pfam" id="PF22289">
    <property type="entry name" value="DmmA-like_C"/>
    <property type="match status" value="1"/>
</dbReference>
<dbReference type="GO" id="GO:0046872">
    <property type="term" value="F:metal ion binding"/>
    <property type="evidence" value="ECO:0007669"/>
    <property type="project" value="UniProtKB-KW"/>
</dbReference>
<feature type="domain" description="Dimethylamine monooxygenase subunit DmmA-like N-terminal" evidence="8">
    <location>
        <begin position="59"/>
        <end position="119"/>
    </location>
</feature>
<keyword evidence="1" id="KW-0285">Flavoprotein</keyword>
<reference evidence="9 10" key="1">
    <citation type="submission" date="2017-09" db="EMBL/GenBank/DDBJ databases">
        <title>Sphingomonas panjinensis sp.nov., isolated from oil-contaminated soil.</title>
        <authorList>
            <person name="Wang L."/>
            <person name="Chen L."/>
        </authorList>
    </citation>
    <scope>NUCLEOTIDE SEQUENCE [LARGE SCALE GENOMIC DNA]</scope>
    <source>
        <strain evidence="9 10">FW-11</strain>
    </source>
</reference>